<dbReference type="Proteomes" id="UP000035682">
    <property type="component" value="Unplaced"/>
</dbReference>
<dbReference type="CTD" id="36382976"/>
<reference evidence="13" key="2">
    <citation type="submission" date="2020-12" db="UniProtKB">
        <authorList>
            <consortium name="WormBaseParasite"/>
        </authorList>
    </citation>
    <scope>IDENTIFICATION</scope>
</reference>
<keyword evidence="12" id="KW-1185">Reference proteome</keyword>
<dbReference type="InterPro" id="IPR003406">
    <property type="entry name" value="Glyco_trans_14"/>
</dbReference>
<keyword evidence="8" id="KW-0472">Membrane</keyword>
<evidence type="ECO:0000256" key="3">
    <source>
        <dbReference type="ARBA" id="ARBA00022676"/>
    </source>
</evidence>
<dbReference type="GeneID" id="36382976"/>
<reference evidence="11 12" key="1">
    <citation type="submission" date="2014-09" db="EMBL/GenBank/DDBJ databases">
        <authorList>
            <person name="Martin A.A."/>
        </authorList>
    </citation>
    <scope>NUCLEOTIDE SEQUENCE</scope>
    <source>
        <strain evidence="12">ED321</strain>
        <strain evidence="11">ED321 Heterogonic</strain>
    </source>
</reference>
<keyword evidence="5" id="KW-0812">Transmembrane</keyword>
<evidence type="ECO:0000313" key="12">
    <source>
        <dbReference type="Proteomes" id="UP000035682"/>
    </source>
</evidence>
<comment type="similarity">
    <text evidence="10">Belongs to the glycosyltransferase 14 family.</text>
</comment>
<dbReference type="OrthoDB" id="2019572at2759"/>
<accession>A0A090LSL2</accession>
<evidence type="ECO:0000256" key="6">
    <source>
        <dbReference type="ARBA" id="ARBA00022968"/>
    </source>
</evidence>
<keyword evidence="6" id="KW-0735">Signal-anchor</keyword>
<evidence type="ECO:0000256" key="4">
    <source>
        <dbReference type="ARBA" id="ARBA00022679"/>
    </source>
</evidence>
<name>A0A090LSL2_STRRB</name>
<comment type="subcellular location">
    <subcellularLocation>
        <location evidence="1">Membrane</location>
        <topology evidence="1">Single-pass type II membrane protein</topology>
    </subcellularLocation>
</comment>
<evidence type="ECO:0000256" key="7">
    <source>
        <dbReference type="ARBA" id="ARBA00022989"/>
    </source>
</evidence>
<evidence type="ECO:0000256" key="5">
    <source>
        <dbReference type="ARBA" id="ARBA00022692"/>
    </source>
</evidence>
<dbReference type="Pfam" id="PF02485">
    <property type="entry name" value="Branch"/>
    <property type="match status" value="1"/>
</dbReference>
<dbReference type="STRING" id="34506.A0A090LSL2"/>
<evidence type="ECO:0000256" key="10">
    <source>
        <dbReference type="ARBA" id="ARBA00038150"/>
    </source>
</evidence>
<evidence type="ECO:0000256" key="1">
    <source>
        <dbReference type="ARBA" id="ARBA00004606"/>
    </source>
</evidence>
<dbReference type="AlphaFoldDB" id="A0A090LSL2"/>
<evidence type="ECO:0000313" key="11">
    <source>
        <dbReference type="EMBL" id="CEF70598.1"/>
    </source>
</evidence>
<dbReference type="WormBase" id="SRAE_2000522450">
    <property type="protein sequence ID" value="SRP04723"/>
    <property type="gene ID" value="WBGene00265483"/>
</dbReference>
<organism evidence="11">
    <name type="scientific">Strongyloides ratti</name>
    <name type="common">Parasitic roundworm</name>
    <dbReference type="NCBI Taxonomy" id="34506"/>
    <lineage>
        <taxon>Eukaryota</taxon>
        <taxon>Metazoa</taxon>
        <taxon>Ecdysozoa</taxon>
        <taxon>Nematoda</taxon>
        <taxon>Chromadorea</taxon>
        <taxon>Rhabditida</taxon>
        <taxon>Tylenchina</taxon>
        <taxon>Panagrolaimomorpha</taxon>
        <taxon>Strongyloidoidea</taxon>
        <taxon>Strongyloididae</taxon>
        <taxon>Strongyloides</taxon>
    </lineage>
</organism>
<keyword evidence="9" id="KW-0325">Glycoprotein</keyword>
<keyword evidence="4 11" id="KW-0808">Transferase</keyword>
<proteinExistence type="inferred from homology"/>
<evidence type="ECO:0000256" key="8">
    <source>
        <dbReference type="ARBA" id="ARBA00023136"/>
    </source>
</evidence>
<gene>
    <name evidence="11 13 14" type="ORF">SRAE_2000522450</name>
</gene>
<evidence type="ECO:0000313" key="14">
    <source>
        <dbReference type="WormBase" id="SRAE_2000522450"/>
    </source>
</evidence>
<dbReference type="PANTHER" id="PTHR19297">
    <property type="entry name" value="GLYCOSYLTRANSFERASE 14 FAMILY MEMBER"/>
    <property type="match status" value="1"/>
</dbReference>
<sequence length="105" mass="12607">MPVTLKEKRPSSLMCEQFESNFLNSKFFEHLATTENDSQPLTCELIKKRRYFTLVTLSKEEENFPLAYSFLVYKDYEVLELILFLIYQPQNIYCYTIDKKQPMKI</sequence>
<dbReference type="WBParaSite" id="SRAE_2000522450.1">
    <property type="protein sequence ID" value="SRAE_2000522450.1"/>
    <property type="gene ID" value="WBGene00265483"/>
</dbReference>
<dbReference type="RefSeq" id="XP_024509795.1">
    <property type="nucleotide sequence ID" value="XM_024644212.1"/>
</dbReference>
<dbReference type="GO" id="GO:0016020">
    <property type="term" value="C:membrane"/>
    <property type="evidence" value="ECO:0007669"/>
    <property type="project" value="UniProtKB-SubCell"/>
</dbReference>
<dbReference type="GO" id="GO:0008375">
    <property type="term" value="F:acetylglucosaminyltransferase activity"/>
    <property type="evidence" value="ECO:0007669"/>
    <property type="project" value="TreeGrafter"/>
</dbReference>
<evidence type="ECO:0000313" key="13">
    <source>
        <dbReference type="WBParaSite" id="SRAE_2000522450.1"/>
    </source>
</evidence>
<keyword evidence="7" id="KW-1133">Transmembrane helix</keyword>
<evidence type="ECO:0000256" key="9">
    <source>
        <dbReference type="ARBA" id="ARBA00023180"/>
    </source>
</evidence>
<dbReference type="PANTHER" id="PTHR19297:SF191">
    <property type="entry name" value="PROTEIN XYLOSYLTRANSFERASE"/>
    <property type="match status" value="1"/>
</dbReference>
<keyword evidence="3" id="KW-0328">Glycosyltransferase</keyword>
<dbReference type="EMBL" id="LN609529">
    <property type="protein sequence ID" value="CEF70598.1"/>
    <property type="molecule type" value="Genomic_DNA"/>
</dbReference>
<comment type="pathway">
    <text evidence="2">Protein modification; protein glycosylation.</text>
</comment>
<evidence type="ECO:0000256" key="2">
    <source>
        <dbReference type="ARBA" id="ARBA00004922"/>
    </source>
</evidence>
<protein>
    <submittedName>
        <fullName evidence="11 13">Glycosyl transferase, family 14-containing protein</fullName>
    </submittedName>
</protein>